<name>A0A166F8L2_9AGAM</name>
<dbReference type="AlphaFoldDB" id="A0A166F8L2"/>
<keyword evidence="2" id="KW-1185">Reference proteome</keyword>
<reference evidence="1 2" key="1">
    <citation type="journal article" date="2016" name="Mol. Biol. Evol.">
        <title>Comparative Genomics of Early-Diverging Mushroom-Forming Fungi Provides Insights into the Origins of Lignocellulose Decay Capabilities.</title>
        <authorList>
            <person name="Nagy L.G."/>
            <person name="Riley R."/>
            <person name="Tritt A."/>
            <person name="Adam C."/>
            <person name="Daum C."/>
            <person name="Floudas D."/>
            <person name="Sun H."/>
            <person name="Yadav J.S."/>
            <person name="Pangilinan J."/>
            <person name="Larsson K.H."/>
            <person name="Matsuura K."/>
            <person name="Barry K."/>
            <person name="Labutti K."/>
            <person name="Kuo R."/>
            <person name="Ohm R.A."/>
            <person name="Bhattacharya S.S."/>
            <person name="Shirouzu T."/>
            <person name="Yoshinaga Y."/>
            <person name="Martin F.M."/>
            <person name="Grigoriev I.V."/>
            <person name="Hibbett D.S."/>
        </authorList>
    </citation>
    <scope>NUCLEOTIDE SEQUENCE [LARGE SCALE GENOMIC DNA]</scope>
    <source>
        <strain evidence="1 2">CBS 109695</strain>
    </source>
</reference>
<dbReference type="EMBL" id="KV417592">
    <property type="protein sequence ID" value="KZP16546.1"/>
    <property type="molecule type" value="Genomic_DNA"/>
</dbReference>
<sequence>MRAPPGVTMTVLRRGQSNSCAFHMECVLQSIDTTYRQEQLDTAWVLPRIIILWRIYYSAPGALLLVTDHAATRMD</sequence>
<organism evidence="1 2">
    <name type="scientific">Athelia psychrophila</name>
    <dbReference type="NCBI Taxonomy" id="1759441"/>
    <lineage>
        <taxon>Eukaryota</taxon>
        <taxon>Fungi</taxon>
        <taxon>Dikarya</taxon>
        <taxon>Basidiomycota</taxon>
        <taxon>Agaricomycotina</taxon>
        <taxon>Agaricomycetes</taxon>
        <taxon>Agaricomycetidae</taxon>
        <taxon>Atheliales</taxon>
        <taxon>Atheliaceae</taxon>
        <taxon>Athelia</taxon>
    </lineage>
</organism>
<accession>A0A166F8L2</accession>
<evidence type="ECO:0000313" key="2">
    <source>
        <dbReference type="Proteomes" id="UP000076532"/>
    </source>
</evidence>
<gene>
    <name evidence="1" type="ORF">FIBSPDRAFT_58575</name>
</gene>
<proteinExistence type="predicted"/>
<dbReference type="Proteomes" id="UP000076532">
    <property type="component" value="Unassembled WGS sequence"/>
</dbReference>
<evidence type="ECO:0000313" key="1">
    <source>
        <dbReference type="EMBL" id="KZP16546.1"/>
    </source>
</evidence>
<protein>
    <submittedName>
        <fullName evidence="1">Uncharacterized protein</fullName>
    </submittedName>
</protein>